<gene>
    <name evidence="2" type="ORF">C2845_PM07G09500</name>
</gene>
<dbReference type="Proteomes" id="UP000275267">
    <property type="component" value="Unassembled WGS sequence"/>
</dbReference>
<evidence type="ECO:0000313" key="3">
    <source>
        <dbReference type="Proteomes" id="UP000275267"/>
    </source>
</evidence>
<organism evidence="2 3">
    <name type="scientific">Panicum miliaceum</name>
    <name type="common">Proso millet</name>
    <name type="synonym">Broomcorn millet</name>
    <dbReference type="NCBI Taxonomy" id="4540"/>
    <lineage>
        <taxon>Eukaryota</taxon>
        <taxon>Viridiplantae</taxon>
        <taxon>Streptophyta</taxon>
        <taxon>Embryophyta</taxon>
        <taxon>Tracheophyta</taxon>
        <taxon>Spermatophyta</taxon>
        <taxon>Magnoliopsida</taxon>
        <taxon>Liliopsida</taxon>
        <taxon>Poales</taxon>
        <taxon>Poaceae</taxon>
        <taxon>PACMAD clade</taxon>
        <taxon>Panicoideae</taxon>
        <taxon>Panicodae</taxon>
        <taxon>Paniceae</taxon>
        <taxon>Panicinae</taxon>
        <taxon>Panicum</taxon>
        <taxon>Panicum sect. Panicum</taxon>
    </lineage>
</organism>
<feature type="compositionally biased region" description="Polar residues" evidence="1">
    <location>
        <begin position="1"/>
        <end position="32"/>
    </location>
</feature>
<dbReference type="AlphaFoldDB" id="A0A3L6SNN3"/>
<comment type="caution">
    <text evidence="2">The sequence shown here is derived from an EMBL/GenBank/DDBJ whole genome shotgun (WGS) entry which is preliminary data.</text>
</comment>
<sequence>MSQTGSSNTSNAQHEPTHSGEQSGQTAVCSTSQHRKPRTQTKWPTDVVKIEGINGEGFPTNDNGLKRWRLICGLIAQQRVRINVNFEDVDKPTRQGLFETMKEYLEFPEGTSEA</sequence>
<proteinExistence type="predicted"/>
<evidence type="ECO:0000256" key="1">
    <source>
        <dbReference type="SAM" id="MobiDB-lite"/>
    </source>
</evidence>
<protein>
    <submittedName>
        <fullName evidence="2">Uncharacterized protein</fullName>
    </submittedName>
</protein>
<evidence type="ECO:0000313" key="2">
    <source>
        <dbReference type="EMBL" id="RLN24252.1"/>
    </source>
</evidence>
<dbReference type="EMBL" id="PQIB02000004">
    <property type="protein sequence ID" value="RLN24252.1"/>
    <property type="molecule type" value="Genomic_DNA"/>
</dbReference>
<keyword evidence="3" id="KW-1185">Reference proteome</keyword>
<feature type="region of interest" description="Disordered" evidence="1">
    <location>
        <begin position="1"/>
        <end position="47"/>
    </location>
</feature>
<name>A0A3L6SNN3_PANMI</name>
<accession>A0A3L6SNN3</accession>
<reference evidence="3" key="1">
    <citation type="journal article" date="2019" name="Nat. Commun.">
        <title>The genome of broomcorn millet.</title>
        <authorList>
            <person name="Zou C."/>
            <person name="Miki D."/>
            <person name="Li D."/>
            <person name="Tang Q."/>
            <person name="Xiao L."/>
            <person name="Rajput S."/>
            <person name="Deng P."/>
            <person name="Jia W."/>
            <person name="Huang R."/>
            <person name="Zhang M."/>
            <person name="Sun Y."/>
            <person name="Hu J."/>
            <person name="Fu X."/>
            <person name="Schnable P.S."/>
            <person name="Li F."/>
            <person name="Zhang H."/>
            <person name="Feng B."/>
            <person name="Zhu X."/>
            <person name="Liu R."/>
            <person name="Schnable J.C."/>
            <person name="Zhu J.-K."/>
            <person name="Zhang H."/>
        </authorList>
    </citation>
    <scope>NUCLEOTIDE SEQUENCE [LARGE SCALE GENOMIC DNA]</scope>
</reference>